<dbReference type="NCBIfam" id="TIGR01730">
    <property type="entry name" value="RND_mfp"/>
    <property type="match status" value="1"/>
</dbReference>
<evidence type="ECO:0000259" key="6">
    <source>
        <dbReference type="Pfam" id="PF25917"/>
    </source>
</evidence>
<dbReference type="RefSeq" id="WP_375557556.1">
    <property type="nucleotide sequence ID" value="NZ_JBBVGT010000002.1"/>
</dbReference>
<evidence type="ECO:0000256" key="5">
    <source>
        <dbReference type="SAM" id="Phobius"/>
    </source>
</evidence>
<dbReference type="Gene3D" id="2.40.50.100">
    <property type="match status" value="1"/>
</dbReference>
<dbReference type="InterPro" id="IPR006143">
    <property type="entry name" value="RND_pump_MFP"/>
</dbReference>
<dbReference type="Gene3D" id="2.40.420.20">
    <property type="match status" value="1"/>
</dbReference>
<accession>A0ABV5CI06</accession>
<comment type="subcellular location">
    <subcellularLocation>
        <location evidence="1">Cell envelope</location>
    </subcellularLocation>
</comment>
<evidence type="ECO:0000313" key="10">
    <source>
        <dbReference type="Proteomes" id="UP001580928"/>
    </source>
</evidence>
<dbReference type="Pfam" id="PF25917">
    <property type="entry name" value="BSH_RND"/>
    <property type="match status" value="1"/>
</dbReference>
<feature type="transmembrane region" description="Helical" evidence="5">
    <location>
        <begin position="5"/>
        <end position="23"/>
    </location>
</feature>
<keyword evidence="10" id="KW-1185">Reference proteome</keyword>
<keyword evidence="5" id="KW-0472">Membrane</keyword>
<organism evidence="9 10">
    <name type="scientific">Albibacterium profundi</name>
    <dbReference type="NCBI Taxonomy" id="3134906"/>
    <lineage>
        <taxon>Bacteria</taxon>
        <taxon>Pseudomonadati</taxon>
        <taxon>Bacteroidota</taxon>
        <taxon>Sphingobacteriia</taxon>
        <taxon>Sphingobacteriales</taxon>
        <taxon>Sphingobacteriaceae</taxon>
        <taxon>Albibacterium</taxon>
    </lineage>
</organism>
<dbReference type="Pfam" id="PF25954">
    <property type="entry name" value="Beta-barrel_RND_2"/>
    <property type="match status" value="1"/>
</dbReference>
<evidence type="ECO:0000256" key="3">
    <source>
        <dbReference type="ARBA" id="ARBA00022448"/>
    </source>
</evidence>
<dbReference type="SUPFAM" id="SSF111369">
    <property type="entry name" value="HlyD-like secretion proteins"/>
    <property type="match status" value="1"/>
</dbReference>
<evidence type="ECO:0000256" key="1">
    <source>
        <dbReference type="ARBA" id="ARBA00004196"/>
    </source>
</evidence>
<evidence type="ECO:0000259" key="7">
    <source>
        <dbReference type="Pfam" id="PF25954"/>
    </source>
</evidence>
<name>A0ABV5CI06_9SPHI</name>
<feature type="domain" description="CusB-like beta-barrel" evidence="7">
    <location>
        <begin position="203"/>
        <end position="274"/>
    </location>
</feature>
<dbReference type="Pfam" id="PF25967">
    <property type="entry name" value="RND-MFP_C"/>
    <property type="match status" value="1"/>
</dbReference>
<feature type="domain" description="Multidrug resistance protein MdtA-like C-terminal permuted SH3" evidence="8">
    <location>
        <begin position="283"/>
        <end position="339"/>
    </location>
</feature>
<dbReference type="Proteomes" id="UP001580928">
    <property type="component" value="Unassembled WGS sequence"/>
</dbReference>
<keyword evidence="5" id="KW-0812">Transmembrane</keyword>
<dbReference type="InterPro" id="IPR058625">
    <property type="entry name" value="MdtA-like_BSH"/>
</dbReference>
<dbReference type="InterPro" id="IPR058627">
    <property type="entry name" value="MdtA-like_C"/>
</dbReference>
<keyword evidence="4" id="KW-0175">Coiled coil</keyword>
<protein>
    <submittedName>
        <fullName evidence="9">Efflux RND transporter periplasmic adaptor subunit</fullName>
    </submittedName>
</protein>
<dbReference type="PANTHER" id="PTHR30469">
    <property type="entry name" value="MULTIDRUG RESISTANCE PROTEIN MDTA"/>
    <property type="match status" value="1"/>
</dbReference>
<proteinExistence type="inferred from homology"/>
<feature type="coiled-coil region" evidence="4">
    <location>
        <begin position="110"/>
        <end position="168"/>
    </location>
</feature>
<comment type="similarity">
    <text evidence="2">Belongs to the membrane fusion protein (MFP) (TC 8.A.1) family.</text>
</comment>
<reference evidence="9 10" key="1">
    <citation type="submission" date="2024-04" db="EMBL/GenBank/DDBJ databases">
        <title>Albibacterium profundi sp. nov., isolated from sediment of the Challenger Deep of Mariana Trench.</title>
        <authorList>
            <person name="Wang Y."/>
        </authorList>
    </citation>
    <scope>NUCLEOTIDE SEQUENCE [LARGE SCALE GENOMIC DNA]</scope>
    <source>
        <strain evidence="9 10">RHL897</strain>
    </source>
</reference>
<feature type="domain" description="Multidrug resistance protein MdtA-like barrel-sandwich hybrid" evidence="6">
    <location>
        <begin position="75"/>
        <end position="196"/>
    </location>
</feature>
<keyword evidence="5" id="KW-1133">Transmembrane helix</keyword>
<comment type="caution">
    <text evidence="9">The sequence shown here is derived from an EMBL/GenBank/DDBJ whole genome shotgun (WGS) entry which is preliminary data.</text>
</comment>
<dbReference type="Gene3D" id="2.40.30.170">
    <property type="match status" value="1"/>
</dbReference>
<evidence type="ECO:0000313" key="9">
    <source>
        <dbReference type="EMBL" id="MFB5946027.1"/>
    </source>
</evidence>
<evidence type="ECO:0000256" key="2">
    <source>
        <dbReference type="ARBA" id="ARBA00009477"/>
    </source>
</evidence>
<dbReference type="InterPro" id="IPR058792">
    <property type="entry name" value="Beta-barrel_RND_2"/>
</dbReference>
<dbReference type="PANTHER" id="PTHR30469:SF15">
    <property type="entry name" value="HLYD FAMILY OF SECRETION PROTEINS"/>
    <property type="match status" value="1"/>
</dbReference>
<sequence>MKRGILTIGIVVVVIGLITWVLINNKKENEARTAIVADDSGAIVVKTAVAEKQSLALNFSVNGNFAAKQDLDLLAETNGRVTQLMVDEGDRVRKGQTLVKIDPEYANLDLQQAEAAYQKAKTDMERYQSSYETGGVTRAQLDEVALSLRNAETMVQQAKRRVQDAYIKSPISGIVNSRNIEQGAYVTPSTLLFNIVDVSSLELNVTVNESQVANIKTGDQIKITTSTFPDKEFSGTVTFIAPKADATLNYPVKIEVVNPEANTVRAGMYATAVFEFPEQAPEITIPRSSFVGGVSSNQIYVLGKDSTAQLKEVVAGRIMGEEVEIVSGLKEGETVITSGQINLVNGTKVSPQS</sequence>
<evidence type="ECO:0000256" key="4">
    <source>
        <dbReference type="SAM" id="Coils"/>
    </source>
</evidence>
<dbReference type="Gene3D" id="1.10.287.470">
    <property type="entry name" value="Helix hairpin bin"/>
    <property type="match status" value="1"/>
</dbReference>
<evidence type="ECO:0000259" key="8">
    <source>
        <dbReference type="Pfam" id="PF25967"/>
    </source>
</evidence>
<gene>
    <name evidence="9" type="ORF">WKR92_09290</name>
</gene>
<keyword evidence="3" id="KW-0813">Transport</keyword>
<dbReference type="EMBL" id="JBBVGT010000002">
    <property type="protein sequence ID" value="MFB5946027.1"/>
    <property type="molecule type" value="Genomic_DNA"/>
</dbReference>